<evidence type="ECO:0000313" key="2">
    <source>
        <dbReference type="Proteomes" id="UP001476282"/>
    </source>
</evidence>
<sequence>MKLNAITNRGAKKDFFDLVRILDEMSLEQALELFEGKYSNTDRFVAIRCLAWFADAESEPDPVTPAGPTWLEVKRRISAALARLT</sequence>
<name>A0ABP9UUP3_9BACT</name>
<keyword evidence="2" id="KW-1185">Reference proteome</keyword>
<proteinExistence type="predicted"/>
<organism evidence="1 2">
    <name type="scientific">Haloferula sargassicola</name>
    <dbReference type="NCBI Taxonomy" id="490096"/>
    <lineage>
        <taxon>Bacteria</taxon>
        <taxon>Pseudomonadati</taxon>
        <taxon>Verrucomicrobiota</taxon>
        <taxon>Verrucomicrobiia</taxon>
        <taxon>Verrucomicrobiales</taxon>
        <taxon>Verrucomicrobiaceae</taxon>
        <taxon>Haloferula</taxon>
    </lineage>
</organism>
<protein>
    <submittedName>
        <fullName evidence="1">Uncharacterized protein</fullName>
    </submittedName>
</protein>
<gene>
    <name evidence="1" type="ORF">Hsar01_03716</name>
</gene>
<dbReference type="Proteomes" id="UP001476282">
    <property type="component" value="Unassembled WGS sequence"/>
</dbReference>
<comment type="caution">
    <text evidence="1">The sequence shown here is derived from an EMBL/GenBank/DDBJ whole genome shotgun (WGS) entry which is preliminary data.</text>
</comment>
<accession>A0ABP9UUP3</accession>
<reference evidence="1 2" key="1">
    <citation type="submission" date="2024-02" db="EMBL/GenBank/DDBJ databases">
        <title>Haloferula sargassicola NBRC 104335.</title>
        <authorList>
            <person name="Ichikawa N."/>
            <person name="Katano-Makiyama Y."/>
            <person name="Hidaka K."/>
        </authorList>
    </citation>
    <scope>NUCLEOTIDE SEQUENCE [LARGE SCALE GENOMIC DNA]</scope>
    <source>
        <strain evidence="1 2">NBRC 104335</strain>
    </source>
</reference>
<evidence type="ECO:0000313" key="1">
    <source>
        <dbReference type="EMBL" id="GAA5484472.1"/>
    </source>
</evidence>
<dbReference type="EMBL" id="BAABRI010000026">
    <property type="protein sequence ID" value="GAA5484472.1"/>
    <property type="molecule type" value="Genomic_DNA"/>
</dbReference>